<protein>
    <submittedName>
        <fullName evidence="2">Uncharacterized protein</fullName>
    </submittedName>
</protein>
<keyword evidence="1" id="KW-1133">Transmembrane helix</keyword>
<dbReference type="OMA" id="YMFCALT"/>
<feature type="transmembrane region" description="Helical" evidence="1">
    <location>
        <begin position="258"/>
        <end position="278"/>
    </location>
</feature>
<dbReference type="GeneID" id="4319411"/>
<keyword evidence="1" id="KW-0812">Transmembrane</keyword>
<reference evidence="3" key="1">
    <citation type="submission" date="2005-09" db="EMBL/GenBank/DDBJ databases">
        <title>Annotation of the Aspergillus terreus NIH2624 genome.</title>
        <authorList>
            <person name="Birren B.W."/>
            <person name="Lander E.S."/>
            <person name="Galagan J.E."/>
            <person name="Nusbaum C."/>
            <person name="Devon K."/>
            <person name="Henn M."/>
            <person name="Ma L.-J."/>
            <person name="Jaffe D.B."/>
            <person name="Butler J."/>
            <person name="Alvarez P."/>
            <person name="Gnerre S."/>
            <person name="Grabherr M."/>
            <person name="Kleber M."/>
            <person name="Mauceli E.W."/>
            <person name="Brockman W."/>
            <person name="Rounsley S."/>
            <person name="Young S.K."/>
            <person name="LaButti K."/>
            <person name="Pushparaj V."/>
            <person name="DeCaprio D."/>
            <person name="Crawford M."/>
            <person name="Koehrsen M."/>
            <person name="Engels R."/>
            <person name="Montgomery P."/>
            <person name="Pearson M."/>
            <person name="Howarth C."/>
            <person name="Larson L."/>
            <person name="Luoma S."/>
            <person name="White J."/>
            <person name="Alvarado L."/>
            <person name="Kodira C.D."/>
            <person name="Zeng Q."/>
            <person name="Oleary S."/>
            <person name="Yandava C."/>
            <person name="Denning D.W."/>
            <person name="Nierman W.C."/>
            <person name="Milne T."/>
            <person name="Madden K."/>
        </authorList>
    </citation>
    <scope>NUCLEOTIDE SEQUENCE [LARGE SCALE GENOMIC DNA]</scope>
    <source>
        <strain evidence="3">NIH 2624 / FGSC A1156</strain>
    </source>
</reference>
<dbReference type="AlphaFoldDB" id="Q0C876"/>
<keyword evidence="1" id="KW-0472">Membrane</keyword>
<feature type="transmembrane region" description="Helical" evidence="1">
    <location>
        <begin position="235"/>
        <end position="252"/>
    </location>
</feature>
<sequence length="378" mass="42410">MGLDFPKSRGDWKFDLVGLLAIIGESIIDEIVQPLTASRTILLPRLLPAPHALIRPSRRAVLPSTDVTVVGIYSGIHLQSVPYFPSMLHQFDLIRPYEFQEITIEFIADEEEGPLRKHNQLATVRTFAPLKLITIGSSLWTAGILIWAIILHDGPAVVAIVLVSLASSFHSAASFWRSYVARRHTPFREGVPGDLALRTREGALILVHCDEEVARLLYSGEARCTYVAGATTYRILIYAGTLFLMMGIVLMSNCSWSMQVTLGASYLALNVAYMFCALTPEVSRGWHWDLRWVKVVRSSTVEAANYTDAIWHAIRTTKSVDWIKKANFVPATPNWDGWLNQAKENCNNPNWDAIIETDYKGVLQSDTDYTQRSFVKTI</sequence>
<evidence type="ECO:0000256" key="1">
    <source>
        <dbReference type="SAM" id="Phobius"/>
    </source>
</evidence>
<dbReference type="eggNOG" id="ENOG502SI3B">
    <property type="taxonomic scope" value="Eukaryota"/>
</dbReference>
<feature type="transmembrane region" description="Helical" evidence="1">
    <location>
        <begin position="130"/>
        <end position="150"/>
    </location>
</feature>
<feature type="transmembrane region" description="Helical" evidence="1">
    <location>
        <begin position="156"/>
        <end position="176"/>
    </location>
</feature>
<proteinExistence type="predicted"/>
<dbReference type="EMBL" id="CH476609">
    <property type="protein sequence ID" value="EAU29557.1"/>
    <property type="molecule type" value="Genomic_DNA"/>
</dbReference>
<dbReference type="RefSeq" id="XP_001209410.1">
    <property type="nucleotide sequence ID" value="XM_001209410.1"/>
</dbReference>
<gene>
    <name evidence="2" type="ORF">ATEG_10108</name>
</gene>
<organism evidence="2 3">
    <name type="scientific">Aspergillus terreus (strain NIH 2624 / FGSC A1156)</name>
    <dbReference type="NCBI Taxonomy" id="341663"/>
    <lineage>
        <taxon>Eukaryota</taxon>
        <taxon>Fungi</taxon>
        <taxon>Dikarya</taxon>
        <taxon>Ascomycota</taxon>
        <taxon>Pezizomycotina</taxon>
        <taxon>Eurotiomycetes</taxon>
        <taxon>Eurotiomycetidae</taxon>
        <taxon>Eurotiales</taxon>
        <taxon>Aspergillaceae</taxon>
        <taxon>Aspergillus</taxon>
        <taxon>Aspergillus subgen. Circumdati</taxon>
    </lineage>
</organism>
<dbReference type="HOGENOM" id="CLU_029043_1_0_1"/>
<name>Q0C876_ASPTN</name>
<evidence type="ECO:0000313" key="2">
    <source>
        <dbReference type="EMBL" id="EAU29557.1"/>
    </source>
</evidence>
<evidence type="ECO:0000313" key="3">
    <source>
        <dbReference type="Proteomes" id="UP000007963"/>
    </source>
</evidence>
<accession>Q0C876</accession>
<dbReference type="VEuPathDB" id="FungiDB:ATEG_10108"/>
<dbReference type="Proteomes" id="UP000007963">
    <property type="component" value="Unassembled WGS sequence"/>
</dbReference>
<dbReference type="OrthoDB" id="5412502at2759"/>